<dbReference type="STRING" id="1121409.SAMN02745124_02455"/>
<evidence type="ECO:0000256" key="10">
    <source>
        <dbReference type="ARBA" id="ARBA00042775"/>
    </source>
</evidence>
<keyword evidence="11 14" id="KW-0413">Isomerase</keyword>
<dbReference type="Gene3D" id="3.10.50.40">
    <property type="match status" value="2"/>
</dbReference>
<dbReference type="SUPFAM" id="SSF109998">
    <property type="entry name" value="Triger factor/SurA peptide-binding domain-like"/>
    <property type="match status" value="1"/>
</dbReference>
<evidence type="ECO:0000256" key="8">
    <source>
        <dbReference type="ARBA" id="ARBA00038408"/>
    </source>
</evidence>
<dbReference type="InterPro" id="IPR052029">
    <property type="entry name" value="PpiD_chaperone"/>
</dbReference>
<dbReference type="InterPro" id="IPR000297">
    <property type="entry name" value="PPIase_PpiC"/>
</dbReference>
<dbReference type="InterPro" id="IPR023058">
    <property type="entry name" value="PPIase_PpiC_CS"/>
</dbReference>
<dbReference type="PROSITE" id="PS50198">
    <property type="entry name" value="PPIC_PPIASE_2"/>
    <property type="match status" value="2"/>
</dbReference>
<accession>A0A1M5WQG5</accession>
<name>A0A1M5WQG5_9BACT</name>
<organism evidence="14 15">
    <name type="scientific">Desulfofustis glycolicus DSM 9705</name>
    <dbReference type="NCBI Taxonomy" id="1121409"/>
    <lineage>
        <taxon>Bacteria</taxon>
        <taxon>Pseudomonadati</taxon>
        <taxon>Thermodesulfobacteriota</taxon>
        <taxon>Desulfobulbia</taxon>
        <taxon>Desulfobulbales</taxon>
        <taxon>Desulfocapsaceae</taxon>
        <taxon>Desulfofustis</taxon>
    </lineage>
</organism>
<feature type="transmembrane region" description="Helical" evidence="12">
    <location>
        <begin position="12"/>
        <end position="30"/>
    </location>
</feature>
<dbReference type="InterPro" id="IPR046357">
    <property type="entry name" value="PPIase_dom_sf"/>
</dbReference>
<evidence type="ECO:0000256" key="3">
    <source>
        <dbReference type="ARBA" id="ARBA00022519"/>
    </source>
</evidence>
<proteinExistence type="inferred from homology"/>
<keyword evidence="3" id="KW-0997">Cell inner membrane</keyword>
<evidence type="ECO:0000259" key="13">
    <source>
        <dbReference type="PROSITE" id="PS50198"/>
    </source>
</evidence>
<evidence type="ECO:0000256" key="5">
    <source>
        <dbReference type="ARBA" id="ARBA00022989"/>
    </source>
</evidence>
<evidence type="ECO:0000256" key="7">
    <source>
        <dbReference type="ARBA" id="ARBA00023186"/>
    </source>
</evidence>
<dbReference type="OrthoDB" id="9812372at2"/>
<sequence>MLAFLRKRAQSLVIQAIVVVIALVFIFWGVGTNMMNKQEAAIIVNGEEISFQNYQQAYDRAYARIGEQFGGTIPKALADNLDIRGQVINQLIQEALLRQGGQAMGLRVSAREIQDEIESMVQFQDNGAFDLQRYQSLLAANRLSPKKYEQSLRHDLLDAKTAQSLSSFVTSVSDGEIEDLYNLENETVSVAYTVVAPDRYLAGIEIDEEALKQWYDEAGDRYKTEAAVKLTYLPFSFTETAAKISLDDEEISAYYDQHQTQYQTVESRNARHILLKAAPDADEAIHQQQRSLAEEVLTKARAGEDFAALASEYSDDATAESGGELGFFNRGQMIKPFEDAVFAMQEGEISDIVQTDFGYHIIKLVAVRPGGVRTLDEVREEISAKLRLDKARSLAFQQAGTVYEQIIGAGSLDASLQDHPETNVITTDFFSRSAPPEGMTADPNFLDVAFSLKEGELSSLIEVDDGYAIMAIDDIREPRVPELEQVRQQAEQDFRRQQAADKARSVARQVIEKLGTGTSFADVTAESNLTLENSGPMKKNEPAPSSPLPQQLVQEAFRLTRAEPVTTEPRMVDDDFYVLQLEERKAPEEPISDADRQRYRELLIEFKQQQLVEAWLESRQNQAKISIHQSLRRS</sequence>
<keyword evidence="7" id="KW-0143">Chaperone</keyword>
<evidence type="ECO:0000256" key="11">
    <source>
        <dbReference type="PROSITE-ProRule" id="PRU00278"/>
    </source>
</evidence>
<dbReference type="Pfam" id="PF13145">
    <property type="entry name" value="Rotamase_2"/>
    <property type="match status" value="1"/>
</dbReference>
<dbReference type="GO" id="GO:0003755">
    <property type="term" value="F:peptidyl-prolyl cis-trans isomerase activity"/>
    <property type="evidence" value="ECO:0007669"/>
    <property type="project" value="UniProtKB-KW"/>
</dbReference>
<evidence type="ECO:0000313" key="14">
    <source>
        <dbReference type="EMBL" id="SHH89787.1"/>
    </source>
</evidence>
<dbReference type="PANTHER" id="PTHR47529">
    <property type="entry name" value="PEPTIDYL-PROLYL CIS-TRANS ISOMERASE D"/>
    <property type="match status" value="1"/>
</dbReference>
<comment type="subcellular location">
    <subcellularLocation>
        <location evidence="1">Cell inner membrane</location>
        <topology evidence="1">Single-pass type II membrane protein</topology>
        <orientation evidence="1">Periplasmic side</orientation>
    </subcellularLocation>
</comment>
<comment type="similarity">
    <text evidence="8">Belongs to the PpiD chaperone family.</text>
</comment>
<dbReference type="RefSeq" id="WP_073376413.1">
    <property type="nucleotide sequence ID" value="NZ_FQXS01000014.1"/>
</dbReference>
<dbReference type="InterPro" id="IPR027304">
    <property type="entry name" value="Trigger_fact/SurA_dom_sf"/>
</dbReference>
<keyword evidence="2" id="KW-1003">Cell membrane</keyword>
<evidence type="ECO:0000313" key="15">
    <source>
        <dbReference type="Proteomes" id="UP000184139"/>
    </source>
</evidence>
<evidence type="ECO:0000256" key="9">
    <source>
        <dbReference type="ARBA" id="ARBA00040743"/>
    </source>
</evidence>
<keyword evidence="6 12" id="KW-0472">Membrane</keyword>
<dbReference type="Gene3D" id="1.10.4030.10">
    <property type="entry name" value="Porin chaperone SurA, peptide-binding domain"/>
    <property type="match status" value="1"/>
</dbReference>
<dbReference type="SUPFAM" id="SSF54534">
    <property type="entry name" value="FKBP-like"/>
    <property type="match status" value="1"/>
</dbReference>
<dbReference type="Proteomes" id="UP000184139">
    <property type="component" value="Unassembled WGS sequence"/>
</dbReference>
<dbReference type="EMBL" id="FQXS01000014">
    <property type="protein sequence ID" value="SHH89787.1"/>
    <property type="molecule type" value="Genomic_DNA"/>
</dbReference>
<feature type="domain" description="PpiC" evidence="13">
    <location>
        <begin position="265"/>
        <end position="366"/>
    </location>
</feature>
<dbReference type="Pfam" id="PF13616">
    <property type="entry name" value="Rotamase_3"/>
    <property type="match status" value="1"/>
</dbReference>
<keyword evidence="5 12" id="KW-1133">Transmembrane helix</keyword>
<keyword evidence="11" id="KW-0697">Rotamase</keyword>
<feature type="domain" description="PpiC" evidence="13">
    <location>
        <begin position="364"/>
        <end position="474"/>
    </location>
</feature>
<dbReference type="PROSITE" id="PS01096">
    <property type="entry name" value="PPIC_PPIASE_1"/>
    <property type="match status" value="1"/>
</dbReference>
<evidence type="ECO:0000256" key="12">
    <source>
        <dbReference type="SAM" id="Phobius"/>
    </source>
</evidence>
<evidence type="ECO:0000256" key="4">
    <source>
        <dbReference type="ARBA" id="ARBA00022692"/>
    </source>
</evidence>
<dbReference type="GO" id="GO:0005886">
    <property type="term" value="C:plasma membrane"/>
    <property type="evidence" value="ECO:0007669"/>
    <property type="project" value="UniProtKB-SubCell"/>
</dbReference>
<dbReference type="AlphaFoldDB" id="A0A1M5WQG5"/>
<evidence type="ECO:0000256" key="6">
    <source>
        <dbReference type="ARBA" id="ARBA00023136"/>
    </source>
</evidence>
<reference evidence="14 15" key="1">
    <citation type="submission" date="2016-11" db="EMBL/GenBank/DDBJ databases">
        <authorList>
            <person name="Jaros S."/>
            <person name="Januszkiewicz K."/>
            <person name="Wedrychowicz H."/>
        </authorList>
    </citation>
    <scope>NUCLEOTIDE SEQUENCE [LARGE SCALE GENOMIC DNA]</scope>
    <source>
        <strain evidence="14 15">DSM 9705</strain>
    </source>
</reference>
<dbReference type="Pfam" id="PF13624">
    <property type="entry name" value="SurA_N_3"/>
    <property type="match status" value="1"/>
</dbReference>
<keyword evidence="15" id="KW-1185">Reference proteome</keyword>
<gene>
    <name evidence="14" type="ORF">SAMN02745124_02455</name>
</gene>
<dbReference type="PANTHER" id="PTHR47529:SF1">
    <property type="entry name" value="PERIPLASMIC CHAPERONE PPID"/>
    <property type="match status" value="1"/>
</dbReference>
<keyword evidence="4 12" id="KW-0812">Transmembrane</keyword>
<protein>
    <recommendedName>
        <fullName evidence="9">Periplasmic chaperone PpiD</fullName>
    </recommendedName>
    <alternativeName>
        <fullName evidence="10">Periplasmic folding chaperone</fullName>
    </alternativeName>
</protein>
<evidence type="ECO:0000256" key="2">
    <source>
        <dbReference type="ARBA" id="ARBA00022475"/>
    </source>
</evidence>
<evidence type="ECO:0000256" key="1">
    <source>
        <dbReference type="ARBA" id="ARBA00004382"/>
    </source>
</evidence>